<protein>
    <recommendedName>
        <fullName evidence="2">non-specific serine/threonine protein kinase</fullName>
        <ecNumber evidence="2">2.7.11.1</ecNumber>
    </recommendedName>
</protein>
<gene>
    <name evidence="12" type="ORF">Q8A67_022946</name>
</gene>
<evidence type="ECO:0000256" key="2">
    <source>
        <dbReference type="ARBA" id="ARBA00012513"/>
    </source>
</evidence>
<dbReference type="PANTHER" id="PTHR22984:SF11">
    <property type="entry name" value="AURORA KINASE-RELATED"/>
    <property type="match status" value="1"/>
</dbReference>
<comment type="caution">
    <text evidence="12">The sequence shown here is derived from an EMBL/GenBank/DDBJ whole genome shotgun (WGS) entry which is preliminary data.</text>
</comment>
<dbReference type="AlphaFoldDB" id="A0AA88TFR0"/>
<evidence type="ECO:0000256" key="10">
    <source>
        <dbReference type="PROSITE-ProRule" id="PRU10141"/>
    </source>
</evidence>
<feature type="domain" description="Protein kinase" evidence="11">
    <location>
        <begin position="128"/>
        <end position="249"/>
    </location>
</feature>
<dbReference type="PROSITE" id="PS00107">
    <property type="entry name" value="PROTEIN_KINASE_ATP"/>
    <property type="match status" value="1"/>
</dbReference>
<sequence length="249" mass="28303">MLEDAQATLSSADLFADKKVTSRPMWSSEHLASPTGDVENNTTGTWTSMQNQEKLYMRTFLQDNHSAVICANNNVLLILSSLFAEKHTKRQNVCACFLTAWKAVRHLFQVNHHIPNPNPIDGSFDFLYEVGEKLGSGHHGILFEGIRKSDGKHVAIKFAKKRQPDYPIELAGYSKPLSREAAIMLMLQKPPNGDHVIQLYDWFVMAKQNILIMEYPRTSMTLLKFIQRNRMRLTEATAKSIMQQLIVAL</sequence>
<evidence type="ECO:0000256" key="3">
    <source>
        <dbReference type="ARBA" id="ARBA00022527"/>
    </source>
</evidence>
<dbReference type="GO" id="GO:0043066">
    <property type="term" value="P:negative regulation of apoptotic process"/>
    <property type="evidence" value="ECO:0007669"/>
    <property type="project" value="TreeGrafter"/>
</dbReference>
<name>A0AA88TFR0_9TELE</name>
<keyword evidence="5 10" id="KW-0547">Nucleotide-binding</keyword>
<dbReference type="GO" id="GO:0005524">
    <property type="term" value="F:ATP binding"/>
    <property type="evidence" value="ECO:0007669"/>
    <property type="project" value="UniProtKB-UniRule"/>
</dbReference>
<dbReference type="InterPro" id="IPR011009">
    <property type="entry name" value="Kinase-like_dom_sf"/>
</dbReference>
<keyword evidence="3" id="KW-0723">Serine/threonine-protein kinase</keyword>
<organism evidence="12 13">
    <name type="scientific">Cirrhinus molitorella</name>
    <name type="common">mud carp</name>
    <dbReference type="NCBI Taxonomy" id="172907"/>
    <lineage>
        <taxon>Eukaryota</taxon>
        <taxon>Metazoa</taxon>
        <taxon>Chordata</taxon>
        <taxon>Craniata</taxon>
        <taxon>Vertebrata</taxon>
        <taxon>Euteleostomi</taxon>
        <taxon>Actinopterygii</taxon>
        <taxon>Neopterygii</taxon>
        <taxon>Teleostei</taxon>
        <taxon>Ostariophysi</taxon>
        <taxon>Cypriniformes</taxon>
        <taxon>Cyprinidae</taxon>
        <taxon>Labeoninae</taxon>
        <taxon>Labeonini</taxon>
        <taxon>Cirrhinus</taxon>
    </lineage>
</organism>
<evidence type="ECO:0000256" key="8">
    <source>
        <dbReference type="ARBA" id="ARBA00047899"/>
    </source>
</evidence>
<dbReference type="GO" id="GO:0004674">
    <property type="term" value="F:protein serine/threonine kinase activity"/>
    <property type="evidence" value="ECO:0007669"/>
    <property type="project" value="UniProtKB-KW"/>
</dbReference>
<dbReference type="EMBL" id="JAUYZG010000022">
    <property type="protein sequence ID" value="KAK2873049.1"/>
    <property type="molecule type" value="Genomic_DNA"/>
</dbReference>
<keyword evidence="6" id="KW-0418">Kinase</keyword>
<dbReference type="Gene3D" id="3.30.200.20">
    <property type="entry name" value="Phosphorylase Kinase, domain 1"/>
    <property type="match status" value="1"/>
</dbReference>
<dbReference type="SUPFAM" id="SSF56112">
    <property type="entry name" value="Protein kinase-like (PK-like)"/>
    <property type="match status" value="1"/>
</dbReference>
<evidence type="ECO:0000313" key="12">
    <source>
        <dbReference type="EMBL" id="KAK2873049.1"/>
    </source>
</evidence>
<dbReference type="InterPro" id="IPR000719">
    <property type="entry name" value="Prot_kinase_dom"/>
</dbReference>
<dbReference type="InterPro" id="IPR017441">
    <property type="entry name" value="Protein_kinase_ATP_BS"/>
</dbReference>
<dbReference type="Proteomes" id="UP001187343">
    <property type="component" value="Unassembled WGS sequence"/>
</dbReference>
<accession>A0AA88TFR0</accession>
<dbReference type="PROSITE" id="PS50011">
    <property type="entry name" value="PROTEIN_KINASE_DOM"/>
    <property type="match status" value="1"/>
</dbReference>
<feature type="binding site" evidence="10">
    <location>
        <position position="161"/>
    </location>
    <ligand>
        <name>ATP</name>
        <dbReference type="ChEBI" id="CHEBI:30616"/>
    </ligand>
</feature>
<keyword evidence="7 10" id="KW-0067">ATP-binding</keyword>
<dbReference type="PANTHER" id="PTHR22984">
    <property type="entry name" value="SERINE/THREONINE-PROTEIN KINASE PIM"/>
    <property type="match status" value="1"/>
</dbReference>
<evidence type="ECO:0000256" key="1">
    <source>
        <dbReference type="ARBA" id="ARBA00005505"/>
    </source>
</evidence>
<dbReference type="EC" id="2.7.11.1" evidence="2"/>
<proteinExistence type="inferred from homology"/>
<comment type="catalytic activity">
    <reaction evidence="8">
        <text>L-threonyl-[protein] + ATP = O-phospho-L-threonyl-[protein] + ADP + H(+)</text>
        <dbReference type="Rhea" id="RHEA:46608"/>
        <dbReference type="Rhea" id="RHEA-COMP:11060"/>
        <dbReference type="Rhea" id="RHEA-COMP:11605"/>
        <dbReference type="ChEBI" id="CHEBI:15378"/>
        <dbReference type="ChEBI" id="CHEBI:30013"/>
        <dbReference type="ChEBI" id="CHEBI:30616"/>
        <dbReference type="ChEBI" id="CHEBI:61977"/>
        <dbReference type="ChEBI" id="CHEBI:456216"/>
        <dbReference type="EC" id="2.7.11.1"/>
    </reaction>
</comment>
<dbReference type="Pfam" id="PF00069">
    <property type="entry name" value="Pkinase"/>
    <property type="match status" value="1"/>
</dbReference>
<comment type="similarity">
    <text evidence="1">Belongs to the protein kinase superfamily. CAMK Ser/Thr protein kinase family. PIM subfamily.</text>
</comment>
<reference evidence="12" key="1">
    <citation type="submission" date="2023-08" db="EMBL/GenBank/DDBJ databases">
        <title>Chromosome-level Genome Assembly of mud carp (Cirrhinus molitorella).</title>
        <authorList>
            <person name="Liu H."/>
        </authorList>
    </citation>
    <scope>NUCLEOTIDE SEQUENCE</scope>
    <source>
        <strain evidence="12">Prfri</strain>
        <tissue evidence="12">Muscle</tissue>
    </source>
</reference>
<keyword evidence="13" id="KW-1185">Reference proteome</keyword>
<evidence type="ECO:0000259" key="11">
    <source>
        <dbReference type="PROSITE" id="PS50011"/>
    </source>
</evidence>
<dbReference type="InterPro" id="IPR051138">
    <property type="entry name" value="PIM_Ser/Thr_kinase"/>
</dbReference>
<keyword evidence="4" id="KW-0808">Transferase</keyword>
<dbReference type="GO" id="GO:0007346">
    <property type="term" value="P:regulation of mitotic cell cycle"/>
    <property type="evidence" value="ECO:0007669"/>
    <property type="project" value="TreeGrafter"/>
</dbReference>
<evidence type="ECO:0000256" key="9">
    <source>
        <dbReference type="ARBA" id="ARBA00048679"/>
    </source>
</evidence>
<evidence type="ECO:0000256" key="6">
    <source>
        <dbReference type="ARBA" id="ARBA00022777"/>
    </source>
</evidence>
<evidence type="ECO:0000313" key="13">
    <source>
        <dbReference type="Proteomes" id="UP001187343"/>
    </source>
</evidence>
<evidence type="ECO:0000256" key="5">
    <source>
        <dbReference type="ARBA" id="ARBA00022741"/>
    </source>
</evidence>
<evidence type="ECO:0000256" key="4">
    <source>
        <dbReference type="ARBA" id="ARBA00022679"/>
    </source>
</evidence>
<dbReference type="GO" id="GO:0005737">
    <property type="term" value="C:cytoplasm"/>
    <property type="evidence" value="ECO:0007669"/>
    <property type="project" value="TreeGrafter"/>
</dbReference>
<comment type="catalytic activity">
    <reaction evidence="9">
        <text>L-seryl-[protein] + ATP = O-phospho-L-seryl-[protein] + ADP + H(+)</text>
        <dbReference type="Rhea" id="RHEA:17989"/>
        <dbReference type="Rhea" id="RHEA-COMP:9863"/>
        <dbReference type="Rhea" id="RHEA-COMP:11604"/>
        <dbReference type="ChEBI" id="CHEBI:15378"/>
        <dbReference type="ChEBI" id="CHEBI:29999"/>
        <dbReference type="ChEBI" id="CHEBI:30616"/>
        <dbReference type="ChEBI" id="CHEBI:83421"/>
        <dbReference type="ChEBI" id="CHEBI:456216"/>
        <dbReference type="EC" id="2.7.11.1"/>
    </reaction>
</comment>
<evidence type="ECO:0000256" key="7">
    <source>
        <dbReference type="ARBA" id="ARBA00022840"/>
    </source>
</evidence>